<evidence type="ECO:0000313" key="12">
    <source>
        <dbReference type="Proteomes" id="UP000323011"/>
    </source>
</evidence>
<evidence type="ECO:0000313" key="9">
    <source>
        <dbReference type="EMBL" id="KAA0162522.1"/>
    </source>
</evidence>
<dbReference type="OMA" id="FYHCYGV"/>
<comment type="subcellular location">
    <subcellularLocation>
        <location evidence="1">Cytoplasm</location>
        <location evidence="1">Cytoskeleton</location>
        <location evidence="1">Cilium axoneme</location>
    </subcellularLocation>
</comment>
<dbReference type="OrthoDB" id="10259249at2759"/>
<dbReference type="EMBL" id="VLTN01000001">
    <property type="protein sequence ID" value="KAA0157498.1"/>
    <property type="molecule type" value="Genomic_DNA"/>
</dbReference>
<gene>
    <name evidence="10" type="ORF">FNF27_00620</name>
    <name evidence="9" type="ORF">FNF28_04696</name>
    <name evidence="7" type="ORF">FNF29_00074</name>
    <name evidence="8" type="ORF">FNF31_03399</name>
</gene>
<name>A0A5A8DC33_CAFRO</name>
<dbReference type="InterPro" id="IPR029416">
    <property type="entry name" value="CFAP300"/>
</dbReference>
<dbReference type="Proteomes" id="UP000325113">
    <property type="component" value="Unassembled WGS sequence"/>
</dbReference>
<evidence type="ECO:0000256" key="4">
    <source>
        <dbReference type="ARBA" id="ARBA00022490"/>
    </source>
</evidence>
<organism evidence="8 14">
    <name type="scientific">Cafeteria roenbergensis</name>
    <name type="common">Marine flagellate</name>
    <dbReference type="NCBI Taxonomy" id="33653"/>
    <lineage>
        <taxon>Eukaryota</taxon>
        <taxon>Sar</taxon>
        <taxon>Stramenopiles</taxon>
        <taxon>Bigyra</taxon>
        <taxon>Opalozoa</taxon>
        <taxon>Bicosoecida</taxon>
        <taxon>Cafeteriaceae</taxon>
        <taxon>Cafeteria</taxon>
    </lineage>
</organism>
<sequence>MAAAAAVEAGATLAGGVERGAGSRIAIVEEVDEHSPRVVHCSPVGECESKEADEPTHTTACPDGAASAASAGLAGAAGEEGGGDAFAFTHVASWQPSCLKDKDTRALLAKWGMGDSLVAAKFSFSRRLRLPQREGRAEARKAQLGAFLRDALNDATVKRAVPLGGTSSTGATLAAGVTEVVFSELAVTKTSMSFFDRLEAEGIVHGPMWATGTTGDDHEEDAGAGGTIKKQFDVVVDGVTCQDELRDALANPDTEHVGLFDEEEEEAELLFRVFRQFVIGGSMCQWEDNVRPYLAVTQSTYRDLVSVAKHPHTGQLVVKSTAVELQAVRHGTRRSTVLPSDSPFGNCWAVVDEERRTLTLWYCPFVSFW</sequence>
<keyword evidence="6" id="KW-0966">Cell projection</keyword>
<dbReference type="AlphaFoldDB" id="A0A5A8DC33"/>
<comment type="similarity">
    <text evidence="2">Belongs to the CFAP300 family.</text>
</comment>
<evidence type="ECO:0000256" key="5">
    <source>
        <dbReference type="ARBA" id="ARBA00023212"/>
    </source>
</evidence>
<dbReference type="EMBL" id="VLTO01000002">
    <property type="protein sequence ID" value="KAA0178072.1"/>
    <property type="molecule type" value="Genomic_DNA"/>
</dbReference>
<evidence type="ECO:0000313" key="14">
    <source>
        <dbReference type="Proteomes" id="UP000325113"/>
    </source>
</evidence>
<protein>
    <recommendedName>
        <fullName evidence="3">Cilia- and flagella-associated protein 300</fullName>
    </recommendedName>
</protein>
<keyword evidence="5" id="KW-0206">Cytoskeleton</keyword>
<accession>A0A5A8DC33</accession>
<dbReference type="PANTHER" id="PTHR31078:SF1">
    <property type="entry name" value="CILIA- AND FLAGELLA-ASSOCIATED PROTEIN 300"/>
    <property type="match status" value="1"/>
</dbReference>
<evidence type="ECO:0000313" key="7">
    <source>
        <dbReference type="EMBL" id="KAA0157498.1"/>
    </source>
</evidence>
<dbReference type="Proteomes" id="UP000323011">
    <property type="component" value="Unassembled WGS sequence"/>
</dbReference>
<dbReference type="Proteomes" id="UP000322899">
    <property type="component" value="Unassembled WGS sequence"/>
</dbReference>
<evidence type="ECO:0000313" key="8">
    <source>
        <dbReference type="EMBL" id="KAA0162164.1"/>
    </source>
</evidence>
<dbReference type="EMBL" id="VLTL01000080">
    <property type="protein sequence ID" value="KAA0162522.1"/>
    <property type="molecule type" value="Genomic_DNA"/>
</dbReference>
<dbReference type="GO" id="GO:0005930">
    <property type="term" value="C:axoneme"/>
    <property type="evidence" value="ECO:0007669"/>
    <property type="project" value="UniProtKB-SubCell"/>
</dbReference>
<reference evidence="11 12" key="1">
    <citation type="submission" date="2019-07" db="EMBL/GenBank/DDBJ databases">
        <title>Genomes of Cafeteria roenbergensis.</title>
        <authorList>
            <person name="Fischer M.G."/>
            <person name="Hackl T."/>
            <person name="Roman M."/>
        </authorList>
    </citation>
    <scope>NUCLEOTIDE SEQUENCE [LARGE SCALE GENOMIC DNA]</scope>
    <source>
        <strain evidence="7 12">BVI</strain>
        <strain evidence="8 14">Cflag</strain>
        <strain evidence="10 11">E4-10P</strain>
        <strain evidence="9 13">RCC970-E3</strain>
    </source>
</reference>
<evidence type="ECO:0000256" key="6">
    <source>
        <dbReference type="ARBA" id="ARBA00023273"/>
    </source>
</evidence>
<evidence type="ECO:0000256" key="1">
    <source>
        <dbReference type="ARBA" id="ARBA00004430"/>
    </source>
</evidence>
<evidence type="ECO:0000313" key="10">
    <source>
        <dbReference type="EMBL" id="KAA0178072.1"/>
    </source>
</evidence>
<evidence type="ECO:0000256" key="2">
    <source>
        <dbReference type="ARBA" id="ARBA00009205"/>
    </source>
</evidence>
<evidence type="ECO:0000313" key="11">
    <source>
        <dbReference type="Proteomes" id="UP000322899"/>
    </source>
</evidence>
<evidence type="ECO:0000256" key="3">
    <source>
        <dbReference type="ARBA" id="ARBA00022174"/>
    </source>
</evidence>
<dbReference type="EMBL" id="VLTM01000029">
    <property type="protein sequence ID" value="KAA0162164.1"/>
    <property type="molecule type" value="Genomic_DNA"/>
</dbReference>
<comment type="caution">
    <text evidence="8">The sequence shown here is derived from an EMBL/GenBank/DDBJ whole genome shotgun (WGS) entry which is preliminary data.</text>
</comment>
<dbReference type="Pfam" id="PF14926">
    <property type="entry name" value="CFAP300"/>
    <property type="match status" value="1"/>
</dbReference>
<evidence type="ECO:0000313" key="13">
    <source>
        <dbReference type="Proteomes" id="UP000324907"/>
    </source>
</evidence>
<dbReference type="Proteomes" id="UP000324907">
    <property type="component" value="Unassembled WGS sequence"/>
</dbReference>
<dbReference type="PANTHER" id="PTHR31078">
    <property type="entry name" value="CILIA- AND FLAGELLA-ASSOCIATED PROTEIN 300"/>
    <property type="match status" value="1"/>
</dbReference>
<keyword evidence="4" id="KW-0963">Cytoplasm</keyword>
<proteinExistence type="inferred from homology"/>
<keyword evidence="12" id="KW-1185">Reference proteome</keyword>